<feature type="compositionally biased region" description="Basic and acidic residues" evidence="1">
    <location>
        <begin position="179"/>
        <end position="190"/>
    </location>
</feature>
<dbReference type="AlphaFoldDB" id="A0A6A6PCB1"/>
<dbReference type="Proteomes" id="UP000799766">
    <property type="component" value="Unassembled WGS sequence"/>
</dbReference>
<name>A0A6A6PCB1_9PEZI</name>
<feature type="compositionally biased region" description="Basic and acidic residues" evidence="1">
    <location>
        <begin position="102"/>
        <end position="125"/>
    </location>
</feature>
<accession>A0A6A6PCB1</accession>
<dbReference type="EMBL" id="MU001671">
    <property type="protein sequence ID" value="KAF2461387.1"/>
    <property type="molecule type" value="Genomic_DNA"/>
</dbReference>
<protein>
    <submittedName>
        <fullName evidence="2">Uncharacterized protein</fullName>
    </submittedName>
</protein>
<gene>
    <name evidence="2" type="ORF">BDY21DRAFT_331960</name>
</gene>
<sequence>MRIRGGIVGGSIVSGCGEATGRRVGWARRGIACAPSRATGRRCGGNCRLDDGGSSERGGEAHAVRPAASVVEDERGRAGSRDGRAPIDDEGIAPCERLQQAHSDRAVQNKSTEKGAVKGGYDKREGKGKMIRSALATPCRCPSVGSSASWDCNPTASDETECMRTAQPDTVLQDQWDGATRERGRESLRM</sequence>
<organism evidence="2 3">
    <name type="scientific">Lineolata rhizophorae</name>
    <dbReference type="NCBI Taxonomy" id="578093"/>
    <lineage>
        <taxon>Eukaryota</taxon>
        <taxon>Fungi</taxon>
        <taxon>Dikarya</taxon>
        <taxon>Ascomycota</taxon>
        <taxon>Pezizomycotina</taxon>
        <taxon>Dothideomycetes</taxon>
        <taxon>Dothideomycetes incertae sedis</taxon>
        <taxon>Lineolatales</taxon>
        <taxon>Lineolataceae</taxon>
        <taxon>Lineolata</taxon>
    </lineage>
</organism>
<feature type="region of interest" description="Disordered" evidence="1">
    <location>
        <begin position="51"/>
        <end position="125"/>
    </location>
</feature>
<keyword evidence="3" id="KW-1185">Reference proteome</keyword>
<feature type="compositionally biased region" description="Polar residues" evidence="1">
    <location>
        <begin position="144"/>
        <end position="157"/>
    </location>
</feature>
<dbReference type="PROSITE" id="PS51257">
    <property type="entry name" value="PROKAR_LIPOPROTEIN"/>
    <property type="match status" value="1"/>
</dbReference>
<evidence type="ECO:0000313" key="3">
    <source>
        <dbReference type="Proteomes" id="UP000799766"/>
    </source>
</evidence>
<evidence type="ECO:0000256" key="1">
    <source>
        <dbReference type="SAM" id="MobiDB-lite"/>
    </source>
</evidence>
<feature type="region of interest" description="Disordered" evidence="1">
    <location>
        <begin position="143"/>
        <end position="190"/>
    </location>
</feature>
<feature type="compositionally biased region" description="Basic and acidic residues" evidence="1">
    <location>
        <begin position="72"/>
        <end position="87"/>
    </location>
</feature>
<evidence type="ECO:0000313" key="2">
    <source>
        <dbReference type="EMBL" id="KAF2461387.1"/>
    </source>
</evidence>
<proteinExistence type="predicted"/>
<reference evidence="2" key="1">
    <citation type="journal article" date="2020" name="Stud. Mycol.">
        <title>101 Dothideomycetes genomes: a test case for predicting lifestyles and emergence of pathogens.</title>
        <authorList>
            <person name="Haridas S."/>
            <person name="Albert R."/>
            <person name="Binder M."/>
            <person name="Bloem J."/>
            <person name="Labutti K."/>
            <person name="Salamov A."/>
            <person name="Andreopoulos B."/>
            <person name="Baker S."/>
            <person name="Barry K."/>
            <person name="Bills G."/>
            <person name="Bluhm B."/>
            <person name="Cannon C."/>
            <person name="Castanera R."/>
            <person name="Culley D."/>
            <person name="Daum C."/>
            <person name="Ezra D."/>
            <person name="Gonzalez J."/>
            <person name="Henrissat B."/>
            <person name="Kuo A."/>
            <person name="Liang C."/>
            <person name="Lipzen A."/>
            <person name="Lutzoni F."/>
            <person name="Magnuson J."/>
            <person name="Mondo S."/>
            <person name="Nolan M."/>
            <person name="Ohm R."/>
            <person name="Pangilinan J."/>
            <person name="Park H.-J."/>
            <person name="Ramirez L."/>
            <person name="Alfaro M."/>
            <person name="Sun H."/>
            <person name="Tritt A."/>
            <person name="Yoshinaga Y."/>
            <person name="Zwiers L.-H."/>
            <person name="Turgeon B."/>
            <person name="Goodwin S."/>
            <person name="Spatafora J."/>
            <person name="Crous P."/>
            <person name="Grigoriev I."/>
        </authorList>
    </citation>
    <scope>NUCLEOTIDE SEQUENCE</scope>
    <source>
        <strain evidence="2">ATCC 16933</strain>
    </source>
</reference>